<proteinExistence type="predicted"/>
<dbReference type="EMBL" id="KQ085923">
    <property type="protein sequence ID" value="KLO15907.1"/>
    <property type="molecule type" value="Genomic_DNA"/>
</dbReference>
<sequence>PLHEVIRIPAYGEDGHEELKRQCFDLRIAVFVHEQGFPLEVEIDHEDDRATHFLVRLLPSLTPVGTLRTAASDTTTTETYYKIGRLVVLKEYRQFRFGRALVLKAHEWIQQDAVRNTIATVPTTPNPSSGSSSLRTVRVVSHSQLPVVNFYAKYGYIPEGDIFDEDGAPHRKMVAHLPLS</sequence>
<dbReference type="InterPro" id="IPR000182">
    <property type="entry name" value="GNAT_dom"/>
</dbReference>
<evidence type="ECO:0000313" key="2">
    <source>
        <dbReference type="EMBL" id="KLO15907.1"/>
    </source>
</evidence>
<dbReference type="OrthoDB" id="329272at2759"/>
<feature type="non-terminal residue" evidence="2">
    <location>
        <position position="180"/>
    </location>
</feature>
<dbReference type="InterPro" id="IPR016181">
    <property type="entry name" value="Acyl_CoA_acyltransferase"/>
</dbReference>
<dbReference type="STRING" id="27342.A0A0H2RWF3"/>
<keyword evidence="2" id="KW-0808">Transferase</keyword>
<dbReference type="PROSITE" id="PS51186">
    <property type="entry name" value="GNAT"/>
    <property type="match status" value="1"/>
</dbReference>
<feature type="domain" description="N-acetyltransferase" evidence="1">
    <location>
        <begin position="6"/>
        <end position="180"/>
    </location>
</feature>
<feature type="non-terminal residue" evidence="2">
    <location>
        <position position="1"/>
    </location>
</feature>
<dbReference type="GO" id="GO:0016747">
    <property type="term" value="F:acyltransferase activity, transferring groups other than amino-acyl groups"/>
    <property type="evidence" value="ECO:0007669"/>
    <property type="project" value="InterPro"/>
</dbReference>
<keyword evidence="3" id="KW-1185">Reference proteome</keyword>
<dbReference type="Gene3D" id="3.40.630.30">
    <property type="match status" value="1"/>
</dbReference>
<gene>
    <name evidence="2" type="ORF">SCHPADRAFT_797855</name>
</gene>
<dbReference type="Pfam" id="PF00583">
    <property type="entry name" value="Acetyltransf_1"/>
    <property type="match status" value="1"/>
</dbReference>
<dbReference type="Proteomes" id="UP000053477">
    <property type="component" value="Unassembled WGS sequence"/>
</dbReference>
<dbReference type="InParanoid" id="A0A0H2RWF3"/>
<name>A0A0H2RWF3_9AGAM</name>
<protein>
    <submittedName>
        <fullName evidence="2">Acyl-CoA N-acyltransferase</fullName>
    </submittedName>
</protein>
<accession>A0A0H2RWF3</accession>
<keyword evidence="2" id="KW-0012">Acyltransferase</keyword>
<dbReference type="SUPFAM" id="SSF55729">
    <property type="entry name" value="Acyl-CoA N-acyltransferases (Nat)"/>
    <property type="match status" value="1"/>
</dbReference>
<evidence type="ECO:0000259" key="1">
    <source>
        <dbReference type="PROSITE" id="PS51186"/>
    </source>
</evidence>
<reference evidence="2 3" key="1">
    <citation type="submission" date="2015-04" db="EMBL/GenBank/DDBJ databases">
        <title>Complete genome sequence of Schizopora paradoxa KUC8140, a cosmopolitan wood degrader in East Asia.</title>
        <authorList>
            <consortium name="DOE Joint Genome Institute"/>
            <person name="Min B."/>
            <person name="Park H."/>
            <person name="Jang Y."/>
            <person name="Kim J.-J."/>
            <person name="Kim K.H."/>
            <person name="Pangilinan J."/>
            <person name="Lipzen A."/>
            <person name="Riley R."/>
            <person name="Grigoriev I.V."/>
            <person name="Spatafora J.W."/>
            <person name="Choi I.-G."/>
        </authorList>
    </citation>
    <scope>NUCLEOTIDE SEQUENCE [LARGE SCALE GENOMIC DNA]</scope>
    <source>
        <strain evidence="2 3">KUC8140</strain>
    </source>
</reference>
<dbReference type="AlphaFoldDB" id="A0A0H2RWF3"/>
<organism evidence="2 3">
    <name type="scientific">Schizopora paradoxa</name>
    <dbReference type="NCBI Taxonomy" id="27342"/>
    <lineage>
        <taxon>Eukaryota</taxon>
        <taxon>Fungi</taxon>
        <taxon>Dikarya</taxon>
        <taxon>Basidiomycota</taxon>
        <taxon>Agaricomycotina</taxon>
        <taxon>Agaricomycetes</taxon>
        <taxon>Hymenochaetales</taxon>
        <taxon>Schizoporaceae</taxon>
        <taxon>Schizopora</taxon>
    </lineage>
</organism>
<dbReference type="GO" id="GO:0006048">
    <property type="term" value="P:UDP-N-acetylglucosamine biosynthetic process"/>
    <property type="evidence" value="ECO:0007669"/>
    <property type="project" value="UniProtKB-UniPathway"/>
</dbReference>
<evidence type="ECO:0000313" key="3">
    <source>
        <dbReference type="Proteomes" id="UP000053477"/>
    </source>
</evidence>
<dbReference type="UniPathway" id="UPA00113">
    <property type="reaction ID" value="UER00529"/>
</dbReference>